<dbReference type="EMBL" id="JAPDOD010000048">
    <property type="protein sequence ID" value="MDA0165502.1"/>
    <property type="molecule type" value="Genomic_DNA"/>
</dbReference>
<organism evidence="7 8">
    <name type="scientific">Solirubrobacter ginsenosidimutans</name>
    <dbReference type="NCBI Taxonomy" id="490573"/>
    <lineage>
        <taxon>Bacteria</taxon>
        <taxon>Bacillati</taxon>
        <taxon>Actinomycetota</taxon>
        <taxon>Thermoleophilia</taxon>
        <taxon>Solirubrobacterales</taxon>
        <taxon>Solirubrobacteraceae</taxon>
        <taxon>Solirubrobacter</taxon>
    </lineage>
</organism>
<keyword evidence="2" id="KW-0805">Transcription regulation</keyword>
<feature type="domain" description="HTH tetR-type" evidence="6">
    <location>
        <begin position="10"/>
        <end position="70"/>
    </location>
</feature>
<dbReference type="SUPFAM" id="SSF48498">
    <property type="entry name" value="Tetracyclin repressor-like, C-terminal domain"/>
    <property type="match status" value="1"/>
</dbReference>
<sequence length="225" mass="24304">MRSRRPPRRTLNPDAIVEAAMAVLDEGGVDSLNMRAVADRLGTGPSSLYAHFAGKDELLAAMIDRLAADLPTPEVGAGAWQEQLKEAIRGIRSGLAAHRDLARAALGTIPTGPNALRWINGLLGVLRDAGLPDHVISYAVDVLPLYATATAYEESLYTPKDNPETAEQYIADLRRYWQALPVDRFPHIVALAVPLTSEVEPDARFEFGLDALVRGIETMKGPASA</sequence>
<evidence type="ECO:0000259" key="6">
    <source>
        <dbReference type="PROSITE" id="PS50977"/>
    </source>
</evidence>
<dbReference type="InterPro" id="IPR004111">
    <property type="entry name" value="Repressor_TetR_C"/>
</dbReference>
<dbReference type="InterPro" id="IPR050109">
    <property type="entry name" value="HTH-type_TetR-like_transc_reg"/>
</dbReference>
<dbReference type="Proteomes" id="UP001149140">
    <property type="component" value="Unassembled WGS sequence"/>
</dbReference>
<dbReference type="GO" id="GO:0003700">
    <property type="term" value="F:DNA-binding transcription factor activity"/>
    <property type="evidence" value="ECO:0007669"/>
    <property type="project" value="TreeGrafter"/>
</dbReference>
<dbReference type="InterPro" id="IPR001647">
    <property type="entry name" value="HTH_TetR"/>
</dbReference>
<keyword evidence="4" id="KW-0804">Transcription</keyword>
<proteinExistence type="predicted"/>
<dbReference type="InterPro" id="IPR036271">
    <property type="entry name" value="Tet_transcr_reg_TetR-rel_C_sf"/>
</dbReference>
<evidence type="ECO:0000256" key="1">
    <source>
        <dbReference type="ARBA" id="ARBA00022491"/>
    </source>
</evidence>
<dbReference type="GO" id="GO:0046677">
    <property type="term" value="P:response to antibiotic"/>
    <property type="evidence" value="ECO:0007669"/>
    <property type="project" value="InterPro"/>
</dbReference>
<accession>A0A9X3N2J8</accession>
<protein>
    <submittedName>
        <fullName evidence="7">TetR/AcrR family transcriptional regulator</fullName>
    </submittedName>
</protein>
<dbReference type="GO" id="GO:0000976">
    <property type="term" value="F:transcription cis-regulatory region binding"/>
    <property type="evidence" value="ECO:0007669"/>
    <property type="project" value="TreeGrafter"/>
</dbReference>
<keyword evidence="8" id="KW-1185">Reference proteome</keyword>
<comment type="caution">
    <text evidence="7">The sequence shown here is derived from an EMBL/GenBank/DDBJ whole genome shotgun (WGS) entry which is preliminary data.</text>
</comment>
<dbReference type="Gene3D" id="1.10.357.10">
    <property type="entry name" value="Tetracycline Repressor, domain 2"/>
    <property type="match status" value="1"/>
</dbReference>
<dbReference type="GO" id="GO:0045892">
    <property type="term" value="P:negative regulation of DNA-templated transcription"/>
    <property type="evidence" value="ECO:0007669"/>
    <property type="project" value="InterPro"/>
</dbReference>
<dbReference type="PROSITE" id="PS50977">
    <property type="entry name" value="HTH_TETR_2"/>
    <property type="match status" value="1"/>
</dbReference>
<evidence type="ECO:0000256" key="2">
    <source>
        <dbReference type="ARBA" id="ARBA00023015"/>
    </source>
</evidence>
<dbReference type="PANTHER" id="PTHR30055:SF151">
    <property type="entry name" value="TRANSCRIPTIONAL REGULATORY PROTEIN"/>
    <property type="match status" value="1"/>
</dbReference>
<dbReference type="PANTHER" id="PTHR30055">
    <property type="entry name" value="HTH-TYPE TRANSCRIPTIONAL REGULATOR RUTR"/>
    <property type="match status" value="1"/>
</dbReference>
<evidence type="ECO:0000256" key="3">
    <source>
        <dbReference type="ARBA" id="ARBA00023125"/>
    </source>
</evidence>
<feature type="DNA-binding region" description="H-T-H motif" evidence="5">
    <location>
        <begin position="33"/>
        <end position="52"/>
    </location>
</feature>
<evidence type="ECO:0000256" key="5">
    <source>
        <dbReference type="PROSITE-ProRule" id="PRU00335"/>
    </source>
</evidence>
<keyword evidence="3 5" id="KW-0238">DNA-binding</keyword>
<dbReference type="AlphaFoldDB" id="A0A9X3N2J8"/>
<dbReference type="InterPro" id="IPR003012">
    <property type="entry name" value="Tet_transcr_reg_TetR"/>
</dbReference>
<gene>
    <name evidence="7" type="ORF">OM076_34855</name>
</gene>
<reference evidence="7" key="1">
    <citation type="submission" date="2022-10" db="EMBL/GenBank/DDBJ databases">
        <title>The WGS of Solirubrobacter ginsenosidimutans DSM 21036.</title>
        <authorList>
            <person name="Jiang Z."/>
        </authorList>
    </citation>
    <scope>NUCLEOTIDE SEQUENCE</scope>
    <source>
        <strain evidence="7">DSM 21036</strain>
    </source>
</reference>
<dbReference type="Pfam" id="PF00440">
    <property type="entry name" value="TetR_N"/>
    <property type="match status" value="1"/>
</dbReference>
<evidence type="ECO:0000313" key="8">
    <source>
        <dbReference type="Proteomes" id="UP001149140"/>
    </source>
</evidence>
<evidence type="ECO:0000313" key="7">
    <source>
        <dbReference type="EMBL" id="MDA0165502.1"/>
    </source>
</evidence>
<dbReference type="PRINTS" id="PR00455">
    <property type="entry name" value="HTHTETR"/>
</dbReference>
<evidence type="ECO:0000256" key="4">
    <source>
        <dbReference type="ARBA" id="ARBA00023163"/>
    </source>
</evidence>
<dbReference type="SUPFAM" id="SSF46689">
    <property type="entry name" value="Homeodomain-like"/>
    <property type="match status" value="1"/>
</dbReference>
<keyword evidence="1" id="KW-0678">Repressor</keyword>
<dbReference type="PRINTS" id="PR00400">
    <property type="entry name" value="TETREPRESSOR"/>
</dbReference>
<dbReference type="InterPro" id="IPR009057">
    <property type="entry name" value="Homeodomain-like_sf"/>
</dbReference>
<dbReference type="Pfam" id="PF02909">
    <property type="entry name" value="TetR_C_1"/>
    <property type="match status" value="1"/>
</dbReference>
<name>A0A9X3N2J8_9ACTN</name>